<dbReference type="Proteomes" id="UP000481872">
    <property type="component" value="Unassembled WGS sequence"/>
</dbReference>
<dbReference type="NCBIfam" id="TIGR04333">
    <property type="entry name" value="Clo7Bot_mod_Cys"/>
    <property type="match status" value="1"/>
</dbReference>
<comment type="caution">
    <text evidence="1">The sequence shown here is derived from an EMBL/GenBank/DDBJ whole genome shotgun (WGS) entry which is preliminary data.</text>
</comment>
<dbReference type="RefSeq" id="WP_157450873.1">
    <property type="nucleotide sequence ID" value="NZ_JAAGPU010000001.1"/>
</dbReference>
<reference evidence="1 2" key="1">
    <citation type="submission" date="2020-02" db="EMBL/GenBank/DDBJ databases">
        <title>Genome assembly of a novel Clostridium senegalense strain.</title>
        <authorList>
            <person name="Gupta T.B."/>
            <person name="Jauregui R."/>
            <person name="Maclean P."/>
            <person name="Nawarathana A."/>
            <person name="Brightwell G."/>
        </authorList>
    </citation>
    <scope>NUCLEOTIDE SEQUENCE [LARGE SCALE GENOMIC DNA]</scope>
    <source>
        <strain evidence="1 2">AGRFS4</strain>
    </source>
</reference>
<gene>
    <name evidence="1" type="ORF">G3M99_00070</name>
</gene>
<protein>
    <submittedName>
        <fullName evidence="1">Clo7bot family Cys-rich peptide</fullName>
    </submittedName>
</protein>
<evidence type="ECO:0000313" key="2">
    <source>
        <dbReference type="Proteomes" id="UP000481872"/>
    </source>
</evidence>
<evidence type="ECO:0000313" key="1">
    <source>
        <dbReference type="EMBL" id="NEU03267.1"/>
    </source>
</evidence>
<dbReference type="InterPro" id="IPR027601">
    <property type="entry name" value="Clo7Bot_mod_Cys"/>
</dbReference>
<organism evidence="1 2">
    <name type="scientific">Clostridium senegalense</name>
    <dbReference type="NCBI Taxonomy" id="1465809"/>
    <lineage>
        <taxon>Bacteria</taxon>
        <taxon>Bacillati</taxon>
        <taxon>Bacillota</taxon>
        <taxon>Clostridia</taxon>
        <taxon>Eubacteriales</taxon>
        <taxon>Clostridiaceae</taxon>
        <taxon>Clostridium</taxon>
    </lineage>
</organism>
<keyword evidence="2" id="KW-1185">Reference proteome</keyword>
<name>A0A6M0GYG4_9CLOT</name>
<dbReference type="EMBL" id="JAAGPU010000001">
    <property type="protein sequence ID" value="NEU03267.1"/>
    <property type="molecule type" value="Genomic_DNA"/>
</dbReference>
<proteinExistence type="predicted"/>
<sequence length="36" mass="4376">MKYIIKKSKNMNWYCYCSDCNVCENCNNCEVYHSMI</sequence>
<dbReference type="AlphaFoldDB" id="A0A6M0GYG4"/>
<accession>A0A6M0GYG4</accession>